<dbReference type="InterPro" id="IPR021109">
    <property type="entry name" value="Peptidase_aspartic_dom_sf"/>
</dbReference>
<organism evidence="3 4">
    <name type="scientific">Racocetra fulgida</name>
    <dbReference type="NCBI Taxonomy" id="60492"/>
    <lineage>
        <taxon>Eukaryota</taxon>
        <taxon>Fungi</taxon>
        <taxon>Fungi incertae sedis</taxon>
        <taxon>Mucoromycota</taxon>
        <taxon>Glomeromycotina</taxon>
        <taxon>Glomeromycetes</taxon>
        <taxon>Diversisporales</taxon>
        <taxon>Gigasporaceae</taxon>
        <taxon>Racocetra</taxon>
    </lineage>
</organism>
<name>A0A9N9JNV1_9GLOM</name>
<dbReference type="CDD" id="cd05471">
    <property type="entry name" value="pepsin_like"/>
    <property type="match status" value="1"/>
</dbReference>
<evidence type="ECO:0000313" key="3">
    <source>
        <dbReference type="EMBL" id="CAG8790478.1"/>
    </source>
</evidence>
<dbReference type="SUPFAM" id="SSF50630">
    <property type="entry name" value="Acid proteases"/>
    <property type="match status" value="1"/>
</dbReference>
<proteinExistence type="inferred from homology"/>
<gene>
    <name evidence="3" type="ORF">RFULGI_LOCUS16696</name>
</gene>
<feature type="non-terminal residue" evidence="3">
    <location>
        <position position="137"/>
    </location>
</feature>
<evidence type="ECO:0000256" key="1">
    <source>
        <dbReference type="ARBA" id="ARBA00007447"/>
    </source>
</evidence>
<dbReference type="GO" id="GO:0004190">
    <property type="term" value="F:aspartic-type endopeptidase activity"/>
    <property type="evidence" value="ECO:0007669"/>
    <property type="project" value="InterPro"/>
</dbReference>
<dbReference type="GO" id="GO:0006508">
    <property type="term" value="P:proteolysis"/>
    <property type="evidence" value="ECO:0007669"/>
    <property type="project" value="InterPro"/>
</dbReference>
<dbReference type="OrthoDB" id="2747330at2759"/>
<dbReference type="PANTHER" id="PTHR47966:SF51">
    <property type="entry name" value="BETA-SITE APP-CLEAVING ENZYME, ISOFORM A-RELATED"/>
    <property type="match status" value="1"/>
</dbReference>
<evidence type="ECO:0000313" key="4">
    <source>
        <dbReference type="Proteomes" id="UP000789396"/>
    </source>
</evidence>
<dbReference type="AlphaFoldDB" id="A0A9N9JNV1"/>
<dbReference type="Proteomes" id="UP000789396">
    <property type="component" value="Unassembled WGS sequence"/>
</dbReference>
<evidence type="ECO:0000259" key="2">
    <source>
        <dbReference type="PROSITE" id="PS51767"/>
    </source>
</evidence>
<dbReference type="Gene3D" id="2.40.70.10">
    <property type="entry name" value="Acid Proteases"/>
    <property type="match status" value="1"/>
</dbReference>
<dbReference type="PANTHER" id="PTHR47966">
    <property type="entry name" value="BETA-SITE APP-CLEAVING ENZYME, ISOFORM A-RELATED"/>
    <property type="match status" value="1"/>
</dbReference>
<dbReference type="Pfam" id="PF00026">
    <property type="entry name" value="Asp"/>
    <property type="match status" value="1"/>
</dbReference>
<dbReference type="PROSITE" id="PS51767">
    <property type="entry name" value="PEPTIDASE_A1"/>
    <property type="match status" value="1"/>
</dbReference>
<keyword evidence="4" id="KW-1185">Reference proteome</keyword>
<dbReference type="InterPro" id="IPR001461">
    <property type="entry name" value="Aspartic_peptidase_A1"/>
</dbReference>
<feature type="domain" description="Peptidase A1" evidence="2">
    <location>
        <begin position="1"/>
        <end position="137"/>
    </location>
</feature>
<dbReference type="EMBL" id="CAJVPZ010060735">
    <property type="protein sequence ID" value="CAG8790478.1"/>
    <property type="molecule type" value="Genomic_DNA"/>
</dbReference>
<comment type="similarity">
    <text evidence="1">Belongs to the peptidase A1 family.</text>
</comment>
<reference evidence="3" key="1">
    <citation type="submission" date="2021-06" db="EMBL/GenBank/DDBJ databases">
        <authorList>
            <person name="Kallberg Y."/>
            <person name="Tangrot J."/>
            <person name="Rosling A."/>
        </authorList>
    </citation>
    <scope>NUCLEOTIDE SEQUENCE</scope>
    <source>
        <strain evidence="3">IN212</strain>
    </source>
</reference>
<comment type="caution">
    <text evidence="3">The sequence shown here is derived from an EMBL/GenBank/DDBJ whole genome shotgun (WGS) entry which is preliminary data.</text>
</comment>
<protein>
    <submittedName>
        <fullName evidence="3">17833_t:CDS:1</fullName>
    </submittedName>
</protein>
<feature type="non-terminal residue" evidence="3">
    <location>
        <position position="1"/>
    </location>
</feature>
<dbReference type="InterPro" id="IPR034164">
    <property type="entry name" value="Pepsin-like_dom"/>
</dbReference>
<accession>A0A9N9JNV1</accession>
<sequence>VPSPPCQCGRHQFNSSLSKTFRKIGNKFINHFGATTVNGTLGEDILLAGGIKSDQIFGLILSENGFFNFAPYDGVFGLGFDSVSNFNTTSPFSKMVKQKAVKNPYFGFHISRKDVGGTLTLGDIDTTKFTGKLSYNK</sequence>
<dbReference type="InterPro" id="IPR033121">
    <property type="entry name" value="PEPTIDASE_A1"/>
</dbReference>